<dbReference type="EMBL" id="GGEC01080659">
    <property type="protein sequence ID" value="MBX61143.1"/>
    <property type="molecule type" value="Transcribed_RNA"/>
</dbReference>
<protein>
    <submittedName>
        <fullName evidence="2">Uncharacterized protein</fullName>
    </submittedName>
</protein>
<evidence type="ECO:0000256" key="1">
    <source>
        <dbReference type="SAM" id="MobiDB-lite"/>
    </source>
</evidence>
<evidence type="ECO:0000313" key="2">
    <source>
        <dbReference type="EMBL" id="MBX61143.1"/>
    </source>
</evidence>
<organism evidence="2">
    <name type="scientific">Rhizophora mucronata</name>
    <name type="common">Asiatic mangrove</name>
    <dbReference type="NCBI Taxonomy" id="61149"/>
    <lineage>
        <taxon>Eukaryota</taxon>
        <taxon>Viridiplantae</taxon>
        <taxon>Streptophyta</taxon>
        <taxon>Embryophyta</taxon>
        <taxon>Tracheophyta</taxon>
        <taxon>Spermatophyta</taxon>
        <taxon>Magnoliopsida</taxon>
        <taxon>eudicotyledons</taxon>
        <taxon>Gunneridae</taxon>
        <taxon>Pentapetalae</taxon>
        <taxon>rosids</taxon>
        <taxon>fabids</taxon>
        <taxon>Malpighiales</taxon>
        <taxon>Rhizophoraceae</taxon>
        <taxon>Rhizophora</taxon>
    </lineage>
</organism>
<reference evidence="2" key="1">
    <citation type="submission" date="2018-02" db="EMBL/GenBank/DDBJ databases">
        <title>Rhizophora mucronata_Transcriptome.</title>
        <authorList>
            <person name="Meera S.P."/>
            <person name="Sreeshan A."/>
            <person name="Augustine A."/>
        </authorList>
    </citation>
    <scope>NUCLEOTIDE SEQUENCE</scope>
    <source>
        <tissue evidence="2">Leaf</tissue>
    </source>
</reference>
<name>A0A2P2Q2L0_RHIMU</name>
<feature type="compositionally biased region" description="Basic residues" evidence="1">
    <location>
        <begin position="74"/>
        <end position="97"/>
    </location>
</feature>
<proteinExistence type="predicted"/>
<sequence>MMMSMLNGACLNSPQVSLSISPSLPPSLSLSIYRYSLQRFFHLRGFFAFLQKSGNWGLKAQRIYRILEASNKERGRKRKKYRKKKKKNRTWRQNLRH</sequence>
<feature type="region of interest" description="Disordered" evidence="1">
    <location>
        <begin position="71"/>
        <end position="97"/>
    </location>
</feature>
<dbReference type="AlphaFoldDB" id="A0A2P2Q2L0"/>
<accession>A0A2P2Q2L0</accession>